<evidence type="ECO:0000313" key="4">
    <source>
        <dbReference type="Proteomes" id="UP000292346"/>
    </source>
</evidence>
<evidence type="ECO:0000256" key="1">
    <source>
        <dbReference type="SAM" id="MobiDB-lite"/>
    </source>
</evidence>
<dbReference type="Gene3D" id="3.40.50.1820">
    <property type="entry name" value="alpha/beta hydrolase"/>
    <property type="match status" value="1"/>
</dbReference>
<reference evidence="3 4" key="1">
    <citation type="submission" date="2019-02" db="EMBL/GenBank/DDBJ databases">
        <title>Kribbella capetownensis sp. nov. and Kribbella speibonae sp. nov., isolated from soil.</title>
        <authorList>
            <person name="Curtis S.M."/>
            <person name="Norton I."/>
            <person name="Everest G.J."/>
            <person name="Meyers P.R."/>
        </authorList>
    </citation>
    <scope>NUCLEOTIDE SEQUENCE [LARGE SCALE GENOMIC DNA]</scope>
    <source>
        <strain evidence="3 4">KCTC 29219</strain>
    </source>
</reference>
<dbReference type="Pfam" id="PF12697">
    <property type="entry name" value="Abhydrolase_6"/>
    <property type="match status" value="1"/>
</dbReference>
<name>A0A4R0HQA6_9ACTN</name>
<dbReference type="InterPro" id="IPR029058">
    <property type="entry name" value="AB_hydrolase_fold"/>
</dbReference>
<evidence type="ECO:0000259" key="2">
    <source>
        <dbReference type="Pfam" id="PF12697"/>
    </source>
</evidence>
<gene>
    <name evidence="3" type="ORF">E0H45_01160</name>
</gene>
<dbReference type="InterPro" id="IPR053145">
    <property type="entry name" value="AB_hydrolase_Est10"/>
</dbReference>
<protein>
    <submittedName>
        <fullName evidence="3">Alpha/beta hydrolase</fullName>
    </submittedName>
</protein>
<keyword evidence="3" id="KW-0378">Hydrolase</keyword>
<proteinExistence type="predicted"/>
<comment type="caution">
    <text evidence="3">The sequence shown here is derived from an EMBL/GenBank/DDBJ whole genome shotgun (WGS) entry which is preliminary data.</text>
</comment>
<dbReference type="AlphaFoldDB" id="A0A4R0HQA6"/>
<dbReference type="Proteomes" id="UP000292346">
    <property type="component" value="Unassembled WGS sequence"/>
</dbReference>
<dbReference type="EMBL" id="SJJZ01000001">
    <property type="protein sequence ID" value="TCC09979.1"/>
    <property type="molecule type" value="Genomic_DNA"/>
</dbReference>
<dbReference type="PANTHER" id="PTHR43265">
    <property type="entry name" value="ESTERASE ESTD"/>
    <property type="match status" value="1"/>
</dbReference>
<keyword evidence="4" id="KW-1185">Reference proteome</keyword>
<evidence type="ECO:0000313" key="3">
    <source>
        <dbReference type="EMBL" id="TCC09979.1"/>
    </source>
</evidence>
<sequence length="319" mass="33814">MAQQSHAVLPFSNHEKGTPMTWTPPPYADPAGFTEHDITLDAAGRTVPGTLTLPAHPTGQGAVLLTGGGPFDRDETSGPNKPLKDLAWGLATQGVAVLRFDKVTANRPEAMAEPGYTMTAEYVPHGIAAVRLLAEHVDQVVLVGHSMGGKIAPKIAAEEPLVGGVVIMAGDTQPMQHAAVRVLRYLAQTNPEAVPLETVTLFERQAVAADNVSPETPATDLPFGAPASFWLDQRAYDPVVTAAKLDVPILVLQGGRDYQVTVADDLPAWRAGLPDATIKILDADNHLFFPGDGPSTMADYQVPGHLDPAVVTTIVDWLP</sequence>
<dbReference type="PANTHER" id="PTHR43265:SF1">
    <property type="entry name" value="ESTERASE ESTD"/>
    <property type="match status" value="1"/>
</dbReference>
<dbReference type="OrthoDB" id="9809549at2"/>
<dbReference type="SUPFAM" id="SSF53474">
    <property type="entry name" value="alpha/beta-Hydrolases"/>
    <property type="match status" value="1"/>
</dbReference>
<feature type="domain" description="AB hydrolase-1" evidence="2">
    <location>
        <begin position="124"/>
        <end position="289"/>
    </location>
</feature>
<dbReference type="GO" id="GO:0052689">
    <property type="term" value="F:carboxylic ester hydrolase activity"/>
    <property type="evidence" value="ECO:0007669"/>
    <property type="project" value="TreeGrafter"/>
</dbReference>
<feature type="region of interest" description="Disordered" evidence="1">
    <location>
        <begin position="1"/>
        <end position="21"/>
    </location>
</feature>
<dbReference type="InterPro" id="IPR000073">
    <property type="entry name" value="AB_hydrolase_1"/>
</dbReference>
<organism evidence="3 4">
    <name type="scientific">Kribbella soli</name>
    <dbReference type="NCBI Taxonomy" id="1124743"/>
    <lineage>
        <taxon>Bacteria</taxon>
        <taxon>Bacillati</taxon>
        <taxon>Actinomycetota</taxon>
        <taxon>Actinomycetes</taxon>
        <taxon>Propionibacteriales</taxon>
        <taxon>Kribbellaceae</taxon>
        <taxon>Kribbella</taxon>
    </lineage>
</organism>
<accession>A0A4R0HQA6</accession>